<name>A0ABT9UW76_9FIRM</name>
<dbReference type="Proteomes" id="UP001228504">
    <property type="component" value="Unassembled WGS sequence"/>
</dbReference>
<comment type="caution">
    <text evidence="1">The sequence shown here is derived from an EMBL/GenBank/DDBJ whole genome shotgun (WGS) entry which is preliminary data.</text>
</comment>
<dbReference type="EMBL" id="JAUSUF010000010">
    <property type="protein sequence ID" value="MDQ0150565.1"/>
    <property type="molecule type" value="Genomic_DNA"/>
</dbReference>
<evidence type="ECO:0000313" key="1">
    <source>
        <dbReference type="EMBL" id="MDQ0150565.1"/>
    </source>
</evidence>
<keyword evidence="2" id="KW-1185">Reference proteome</keyword>
<sequence length="63" mass="7495">MEIDNLPYSLYLLYRKESWLYGLKGTEKGREFLQTLAEIQVTKADNKKISNCKLTNKVKKERR</sequence>
<reference evidence="1 2" key="1">
    <citation type="submission" date="2023-07" db="EMBL/GenBank/DDBJ databases">
        <title>Genomic Encyclopedia of Type Strains, Phase IV (KMG-IV): sequencing the most valuable type-strain genomes for metagenomic binning, comparative biology and taxonomic classification.</title>
        <authorList>
            <person name="Goeker M."/>
        </authorList>
    </citation>
    <scope>NUCLEOTIDE SEQUENCE [LARGE SCALE GENOMIC DNA]</scope>
    <source>
        <strain evidence="1 2">DSM 20694</strain>
    </source>
</reference>
<gene>
    <name evidence="1" type="ORF">J2S18_002513</name>
</gene>
<organism evidence="1 2">
    <name type="scientific">Eubacterium multiforme</name>
    <dbReference type="NCBI Taxonomy" id="83339"/>
    <lineage>
        <taxon>Bacteria</taxon>
        <taxon>Bacillati</taxon>
        <taxon>Bacillota</taxon>
        <taxon>Clostridia</taxon>
        <taxon>Eubacteriales</taxon>
        <taxon>Eubacteriaceae</taxon>
        <taxon>Eubacterium</taxon>
    </lineage>
</organism>
<accession>A0ABT9UW76</accession>
<protein>
    <submittedName>
        <fullName evidence="1">Uncharacterized protein</fullName>
    </submittedName>
</protein>
<proteinExistence type="predicted"/>
<dbReference type="RefSeq" id="WP_307487294.1">
    <property type="nucleotide sequence ID" value="NZ_JAUSUF010000010.1"/>
</dbReference>
<evidence type="ECO:0000313" key="2">
    <source>
        <dbReference type="Proteomes" id="UP001228504"/>
    </source>
</evidence>